<evidence type="ECO:0000256" key="1">
    <source>
        <dbReference type="SAM" id="MobiDB-lite"/>
    </source>
</evidence>
<dbReference type="EMBL" id="JAFIMU010000007">
    <property type="protein sequence ID" value="MBN8230516.1"/>
    <property type="molecule type" value="Genomic_DNA"/>
</dbReference>
<dbReference type="RefSeq" id="WP_207054220.1">
    <property type="nucleotide sequence ID" value="NZ_JAFIMU010000007.1"/>
</dbReference>
<keyword evidence="2" id="KW-0547">Nucleotide-binding</keyword>
<feature type="compositionally biased region" description="Acidic residues" evidence="1">
    <location>
        <begin position="447"/>
        <end position="456"/>
    </location>
</feature>
<dbReference type="InterPro" id="IPR021228">
    <property type="entry name" value="BrxD"/>
</dbReference>
<dbReference type="Pfam" id="PF10923">
    <property type="entry name" value="BrxC_BrxD"/>
    <property type="match status" value="1"/>
</dbReference>
<dbReference type="GO" id="GO:0005524">
    <property type="term" value="F:ATP binding"/>
    <property type="evidence" value="ECO:0007669"/>
    <property type="project" value="UniProtKB-KW"/>
</dbReference>
<reference evidence="2 3" key="1">
    <citation type="submission" date="2021-02" db="EMBL/GenBank/DDBJ databases">
        <title>De Novo genome assembly of isolated myxobacteria.</title>
        <authorList>
            <person name="Stevens D.C."/>
        </authorList>
    </citation>
    <scope>NUCLEOTIDE SEQUENCE [LARGE SCALE GENOMIC DNA]</scope>
    <source>
        <strain evidence="2 3">ATCC 29039</strain>
    </source>
</reference>
<organism evidence="2 3">
    <name type="scientific">Corallococcus macrosporus</name>
    <dbReference type="NCBI Taxonomy" id="35"/>
    <lineage>
        <taxon>Bacteria</taxon>
        <taxon>Pseudomonadati</taxon>
        <taxon>Myxococcota</taxon>
        <taxon>Myxococcia</taxon>
        <taxon>Myxococcales</taxon>
        <taxon>Cystobacterineae</taxon>
        <taxon>Myxococcaceae</taxon>
        <taxon>Corallococcus</taxon>
    </lineage>
</organism>
<accession>A0ABS3DGQ5</accession>
<proteinExistence type="predicted"/>
<dbReference type="Proteomes" id="UP000664052">
    <property type="component" value="Unassembled WGS sequence"/>
</dbReference>
<feature type="region of interest" description="Disordered" evidence="1">
    <location>
        <begin position="421"/>
        <end position="456"/>
    </location>
</feature>
<evidence type="ECO:0000313" key="2">
    <source>
        <dbReference type="EMBL" id="MBN8230516.1"/>
    </source>
</evidence>
<keyword evidence="3" id="KW-1185">Reference proteome</keyword>
<sequence>MTDATQGRIRPKDRDAIIQSLRAGVVPRVGQQHIQVGRVEEVKALVRDVERIAEGGSGIRFVIGEYGSGKTFFLNLIRSIALEKRLVTVHADLNPDRRIHATDGKARNLYAELMRNLATRAKPEGGALPSVVERFVSSALTDARTRGIQPEAVIREKLAALSELVGGYDFAEVIAAYWRGHDTGNEALKADAVRWLRGEFSTRTDAKRALGVRSIIDDSDVYDQLKLLARFVRLAGYDGLLVCLDELVNLYKLANTKARASNYEQILRILNDCLQGSAEGLGFLLGGTPEFLTDTRKGLYSYEALQSRLAQNAFAVGGLVDYSSPVLRLANLTPEDLYVLLTKLRHVFSAGEGGARLLPDEGLQGFMSHCSERIGEAYFRTPRSTVTAFINLLSVLEQNPTADWKELLGGISLAVETNPDLAPLTESDSETQPVAATRAPSRQKETADDELASFKL</sequence>
<dbReference type="InterPro" id="IPR027417">
    <property type="entry name" value="P-loop_NTPase"/>
</dbReference>
<protein>
    <submittedName>
        <fullName evidence="2">ATP-binding protein</fullName>
    </submittedName>
</protein>
<comment type="caution">
    <text evidence="2">The sequence shown here is derived from an EMBL/GenBank/DDBJ whole genome shotgun (WGS) entry which is preliminary data.</text>
</comment>
<dbReference type="SUPFAM" id="SSF52540">
    <property type="entry name" value="P-loop containing nucleoside triphosphate hydrolases"/>
    <property type="match status" value="1"/>
</dbReference>
<gene>
    <name evidence="2" type="ORF">JYK02_23670</name>
</gene>
<evidence type="ECO:0000313" key="3">
    <source>
        <dbReference type="Proteomes" id="UP000664052"/>
    </source>
</evidence>
<keyword evidence="2" id="KW-0067">ATP-binding</keyword>
<name>A0ABS3DGQ5_9BACT</name>